<dbReference type="Proteomes" id="UP001058974">
    <property type="component" value="Chromosome 2"/>
</dbReference>
<dbReference type="InterPro" id="IPR009057">
    <property type="entry name" value="Homeodomain-like_sf"/>
</dbReference>
<dbReference type="Gene3D" id="1.10.10.60">
    <property type="entry name" value="Homeodomain-like"/>
    <property type="match status" value="1"/>
</dbReference>
<evidence type="ECO:0000256" key="1">
    <source>
        <dbReference type="ARBA" id="ARBA00023015"/>
    </source>
</evidence>
<gene>
    <name evidence="6" type="ORF">KIW84_022528</name>
</gene>
<evidence type="ECO:0000313" key="7">
    <source>
        <dbReference type="Proteomes" id="UP001058974"/>
    </source>
</evidence>
<proteinExistence type="predicted"/>
<feature type="domain" description="SANT" evidence="5">
    <location>
        <begin position="1"/>
        <end position="35"/>
    </location>
</feature>
<dbReference type="EMBL" id="JAMSHJ010000002">
    <property type="protein sequence ID" value="KAI5436113.1"/>
    <property type="molecule type" value="Genomic_DNA"/>
</dbReference>
<dbReference type="PROSITE" id="PS51293">
    <property type="entry name" value="SANT"/>
    <property type="match status" value="1"/>
</dbReference>
<evidence type="ECO:0000256" key="2">
    <source>
        <dbReference type="ARBA" id="ARBA00023125"/>
    </source>
</evidence>
<evidence type="ECO:0000259" key="5">
    <source>
        <dbReference type="PROSITE" id="PS51293"/>
    </source>
</evidence>
<keyword evidence="4" id="KW-0539">Nucleus</keyword>
<accession>A0A9D4YDD2</accession>
<keyword evidence="7" id="KW-1185">Reference proteome</keyword>
<evidence type="ECO:0000313" key="6">
    <source>
        <dbReference type="EMBL" id="KAI5436113.1"/>
    </source>
</evidence>
<dbReference type="Pfam" id="PF00249">
    <property type="entry name" value="Myb_DNA-binding"/>
    <property type="match status" value="1"/>
</dbReference>
<dbReference type="Gramene" id="Psat02G0252800-T1">
    <property type="protein sequence ID" value="KAI5436113.1"/>
    <property type="gene ID" value="KIW84_022528"/>
</dbReference>
<evidence type="ECO:0000256" key="4">
    <source>
        <dbReference type="ARBA" id="ARBA00023242"/>
    </source>
</evidence>
<dbReference type="GO" id="GO:0003677">
    <property type="term" value="F:DNA binding"/>
    <property type="evidence" value="ECO:0007669"/>
    <property type="project" value="UniProtKB-KW"/>
</dbReference>
<dbReference type="PANTHER" id="PTHR12802:SF41">
    <property type="entry name" value="BRAHMA ASSOCIATED PROTEIN 155 KDA"/>
    <property type="match status" value="1"/>
</dbReference>
<name>A0A9D4YDD2_PEA</name>
<keyword evidence="1" id="KW-0805">Transcription regulation</keyword>
<evidence type="ECO:0000256" key="3">
    <source>
        <dbReference type="ARBA" id="ARBA00023163"/>
    </source>
</evidence>
<reference evidence="6 7" key="1">
    <citation type="journal article" date="2022" name="Nat. Genet.">
        <title>Improved pea reference genome and pan-genome highlight genomic features and evolutionary characteristics.</title>
        <authorList>
            <person name="Yang T."/>
            <person name="Liu R."/>
            <person name="Luo Y."/>
            <person name="Hu S."/>
            <person name="Wang D."/>
            <person name="Wang C."/>
            <person name="Pandey M.K."/>
            <person name="Ge S."/>
            <person name="Xu Q."/>
            <person name="Li N."/>
            <person name="Li G."/>
            <person name="Huang Y."/>
            <person name="Saxena R.K."/>
            <person name="Ji Y."/>
            <person name="Li M."/>
            <person name="Yan X."/>
            <person name="He Y."/>
            <person name="Liu Y."/>
            <person name="Wang X."/>
            <person name="Xiang C."/>
            <person name="Varshney R.K."/>
            <person name="Ding H."/>
            <person name="Gao S."/>
            <person name="Zong X."/>
        </authorList>
    </citation>
    <scope>NUCLEOTIDE SEQUENCE [LARGE SCALE GENOMIC DNA]</scope>
    <source>
        <strain evidence="6 7">cv. Zhongwan 6</strain>
    </source>
</reference>
<keyword evidence="2" id="KW-0238">DNA-binding</keyword>
<organism evidence="6 7">
    <name type="scientific">Pisum sativum</name>
    <name type="common">Garden pea</name>
    <name type="synonym">Lathyrus oleraceus</name>
    <dbReference type="NCBI Taxonomy" id="3888"/>
    <lineage>
        <taxon>Eukaryota</taxon>
        <taxon>Viridiplantae</taxon>
        <taxon>Streptophyta</taxon>
        <taxon>Embryophyta</taxon>
        <taxon>Tracheophyta</taxon>
        <taxon>Spermatophyta</taxon>
        <taxon>Magnoliopsida</taxon>
        <taxon>eudicotyledons</taxon>
        <taxon>Gunneridae</taxon>
        <taxon>Pentapetalae</taxon>
        <taxon>rosids</taxon>
        <taxon>fabids</taxon>
        <taxon>Fabales</taxon>
        <taxon>Fabaceae</taxon>
        <taxon>Papilionoideae</taxon>
        <taxon>50 kb inversion clade</taxon>
        <taxon>NPAAA clade</taxon>
        <taxon>Hologalegina</taxon>
        <taxon>IRL clade</taxon>
        <taxon>Fabeae</taxon>
        <taxon>Lathyrus</taxon>
    </lineage>
</organism>
<protein>
    <recommendedName>
        <fullName evidence="5">SANT domain-containing protein</fullName>
    </recommendedName>
</protein>
<keyword evidence="3" id="KW-0804">Transcription</keyword>
<comment type="caution">
    <text evidence="6">The sequence shown here is derived from an EMBL/GenBank/DDBJ whole genome shotgun (WGS) entry which is preliminary data.</text>
</comment>
<sequence>MELYKENWNKIAEHVGTKSKAQCILYFVKKPIEDSLTDYDEDVDAGCKETVDPVATNNKLSVDEDKDKGPSSLAEVAIPVMALATFLAQLVCSDVAFASAHDYIKSLSENALGTKIASRCCFLLEDLPDAKKK</sequence>
<dbReference type="CDD" id="cd00167">
    <property type="entry name" value="SANT"/>
    <property type="match status" value="1"/>
</dbReference>
<dbReference type="PANTHER" id="PTHR12802">
    <property type="entry name" value="SWI/SNF COMPLEX-RELATED"/>
    <property type="match status" value="1"/>
</dbReference>
<dbReference type="InterPro" id="IPR001005">
    <property type="entry name" value="SANT/Myb"/>
</dbReference>
<dbReference type="AlphaFoldDB" id="A0A9D4YDD2"/>
<dbReference type="SUPFAM" id="SSF46689">
    <property type="entry name" value="Homeodomain-like"/>
    <property type="match status" value="1"/>
</dbReference>
<dbReference type="InterPro" id="IPR017884">
    <property type="entry name" value="SANT_dom"/>
</dbReference>